<organism evidence="1 2">
    <name type="scientific">Meloidogyne enterolobii</name>
    <name type="common">Root-knot nematode worm</name>
    <name type="synonym">Meloidogyne mayaguensis</name>
    <dbReference type="NCBI Taxonomy" id="390850"/>
    <lineage>
        <taxon>Eukaryota</taxon>
        <taxon>Metazoa</taxon>
        <taxon>Ecdysozoa</taxon>
        <taxon>Nematoda</taxon>
        <taxon>Chromadorea</taxon>
        <taxon>Rhabditida</taxon>
        <taxon>Tylenchina</taxon>
        <taxon>Tylenchomorpha</taxon>
        <taxon>Tylenchoidea</taxon>
        <taxon>Meloidogynidae</taxon>
        <taxon>Meloidogyninae</taxon>
        <taxon>Meloidogyne</taxon>
    </lineage>
</organism>
<sequence length="168" mass="18617">MKKRISDDLSEIEFLSLSADLWSSTDFKHNLLGLTAHFVTHDFSIGWLVLGCIPIKETHKTGSVIAGKINDQLALLNIPKEKIHVLVRDAGSNMISATKILEISAVTCFAHVINLVAKTGEKEISMDSLLIENAKKLVRKINKSGINREYLKQLQNSLNIPATTLKKV</sequence>
<dbReference type="EMBL" id="CAVMJV010000001">
    <property type="protein sequence ID" value="CAK5010231.1"/>
    <property type="molecule type" value="Genomic_DNA"/>
</dbReference>
<comment type="caution">
    <text evidence="1">The sequence shown here is derived from an EMBL/GenBank/DDBJ whole genome shotgun (WGS) entry which is preliminary data.</text>
</comment>
<name>A0ACB0XNE7_MELEN</name>
<dbReference type="Proteomes" id="UP001497535">
    <property type="component" value="Unassembled WGS sequence"/>
</dbReference>
<gene>
    <name evidence="1" type="ORF">MENTE1834_LOCUS1564</name>
</gene>
<evidence type="ECO:0000313" key="1">
    <source>
        <dbReference type="EMBL" id="CAK5010231.1"/>
    </source>
</evidence>
<reference evidence="1" key="1">
    <citation type="submission" date="2023-11" db="EMBL/GenBank/DDBJ databases">
        <authorList>
            <person name="Poullet M."/>
        </authorList>
    </citation>
    <scope>NUCLEOTIDE SEQUENCE</scope>
    <source>
        <strain evidence="1">E1834</strain>
    </source>
</reference>
<proteinExistence type="predicted"/>
<keyword evidence="2" id="KW-1185">Reference proteome</keyword>
<evidence type="ECO:0000313" key="2">
    <source>
        <dbReference type="Proteomes" id="UP001497535"/>
    </source>
</evidence>
<protein>
    <submittedName>
        <fullName evidence="1">Uncharacterized protein</fullName>
    </submittedName>
</protein>
<accession>A0ACB0XNE7</accession>